<dbReference type="PANTHER" id="PTHR48475">
    <property type="entry name" value="RIBONUCLEASE H"/>
    <property type="match status" value="1"/>
</dbReference>
<dbReference type="PANTHER" id="PTHR48475:SF1">
    <property type="entry name" value="RNASE H TYPE-1 DOMAIN-CONTAINING PROTEIN"/>
    <property type="match status" value="1"/>
</dbReference>
<feature type="domain" description="Integrase zinc-binding" evidence="2">
    <location>
        <begin position="207"/>
        <end position="234"/>
    </location>
</feature>
<dbReference type="AlphaFoldDB" id="A0A6L2LSI1"/>
<evidence type="ECO:0000259" key="2">
    <source>
        <dbReference type="Pfam" id="PF17921"/>
    </source>
</evidence>
<organism evidence="3">
    <name type="scientific">Tanacetum cinerariifolium</name>
    <name type="common">Dalmatian daisy</name>
    <name type="synonym">Chrysanthemum cinerariifolium</name>
    <dbReference type="NCBI Taxonomy" id="118510"/>
    <lineage>
        <taxon>Eukaryota</taxon>
        <taxon>Viridiplantae</taxon>
        <taxon>Streptophyta</taxon>
        <taxon>Embryophyta</taxon>
        <taxon>Tracheophyta</taxon>
        <taxon>Spermatophyta</taxon>
        <taxon>Magnoliopsida</taxon>
        <taxon>eudicotyledons</taxon>
        <taxon>Gunneridae</taxon>
        <taxon>Pentapetalae</taxon>
        <taxon>asterids</taxon>
        <taxon>campanulids</taxon>
        <taxon>Asterales</taxon>
        <taxon>Asteraceae</taxon>
        <taxon>Asteroideae</taxon>
        <taxon>Anthemideae</taxon>
        <taxon>Anthemidinae</taxon>
        <taxon>Tanacetum</taxon>
    </lineage>
</organism>
<dbReference type="Gene3D" id="1.10.340.70">
    <property type="match status" value="1"/>
</dbReference>
<evidence type="ECO:0000313" key="3">
    <source>
        <dbReference type="EMBL" id="GEU63897.1"/>
    </source>
</evidence>
<reference evidence="3" key="1">
    <citation type="journal article" date="2019" name="Sci. Rep.">
        <title>Draft genome of Tanacetum cinerariifolium, the natural source of mosquito coil.</title>
        <authorList>
            <person name="Yamashiro T."/>
            <person name="Shiraishi A."/>
            <person name="Satake H."/>
            <person name="Nakayama K."/>
        </authorList>
    </citation>
    <scope>NUCLEOTIDE SEQUENCE</scope>
</reference>
<protein>
    <recommendedName>
        <fullName evidence="2">Integrase zinc-binding domain-containing protein</fullName>
    </recommendedName>
</protein>
<comment type="caution">
    <text evidence="3">The sequence shown here is derived from an EMBL/GenBank/DDBJ whole genome shotgun (WGS) entry which is preliminary data.</text>
</comment>
<dbReference type="InterPro" id="IPR012337">
    <property type="entry name" value="RNaseH-like_sf"/>
</dbReference>
<dbReference type="GO" id="GO:0003676">
    <property type="term" value="F:nucleic acid binding"/>
    <property type="evidence" value="ECO:0007669"/>
    <property type="project" value="InterPro"/>
</dbReference>
<proteinExistence type="predicted"/>
<dbReference type="SUPFAM" id="SSF53098">
    <property type="entry name" value="Ribonuclease H-like"/>
    <property type="match status" value="2"/>
</dbReference>
<dbReference type="EMBL" id="BKCJ010004930">
    <property type="protein sequence ID" value="GEU63897.1"/>
    <property type="molecule type" value="Genomic_DNA"/>
</dbReference>
<dbReference type="Pfam" id="PF17921">
    <property type="entry name" value="Integrase_H2C2"/>
    <property type="match status" value="1"/>
</dbReference>
<sequence length="379" mass="42272">MAQGRYHKESVISYMGCQSNASQEVKGQVLADFLADTPAEISATPELASTPRIKDIPESSNARENVTPGPRAWRLNTDEASNNGGSGADLILIALDDVEYSYALRLNFYNSNNEAKYEALLAGLRIDIEMQVKDIHVFVDSMLVAKNKKANALSKLAAVKFDYLSKEVLVKVLKERSVKAQEKLYNGRWSPILEILHGPIDEVVAKAINLGYFWPSMYRDAMELIKRCDDCQTHASVPRLPKVDMISVTSTWLFMKWGMDIVGPILEGLRRVKYLIVVTDYFTKSIEAKPLATITGKAVERANRSLLRGIKTRLEKGGSSWAEEVPNVLWAHRTKKKTSNGETPFSLTYGTEAVIPVDIGMPTHQTSSLNEKLMIKSFV</sequence>
<feature type="region of interest" description="Disordered" evidence="1">
    <location>
        <begin position="56"/>
        <end position="80"/>
    </location>
</feature>
<evidence type="ECO:0000256" key="1">
    <source>
        <dbReference type="SAM" id="MobiDB-lite"/>
    </source>
</evidence>
<dbReference type="InterPro" id="IPR041588">
    <property type="entry name" value="Integrase_H2C2"/>
</dbReference>
<gene>
    <name evidence="3" type="ORF">Tci_035875</name>
</gene>
<dbReference type="Gene3D" id="3.30.420.10">
    <property type="entry name" value="Ribonuclease H-like superfamily/Ribonuclease H"/>
    <property type="match status" value="3"/>
</dbReference>
<accession>A0A6L2LSI1</accession>
<name>A0A6L2LSI1_TANCI</name>
<dbReference type="InterPro" id="IPR036397">
    <property type="entry name" value="RNaseH_sf"/>
</dbReference>